<dbReference type="AlphaFoldDB" id="A0A5P8M6Q2"/>
<evidence type="ECO:0000256" key="1">
    <source>
        <dbReference type="SAM" id="Phobius"/>
    </source>
</evidence>
<dbReference type="EMBL" id="CP045143">
    <property type="protein sequence ID" value="QFR24182.1"/>
    <property type="molecule type" value="Genomic_DNA"/>
</dbReference>
<keyword evidence="1" id="KW-0812">Transmembrane</keyword>
<dbReference type="Proteomes" id="UP000326779">
    <property type="component" value="Chromosome"/>
</dbReference>
<name>A0A5P8M6Q2_9LACO</name>
<accession>A0A5P8M6Q2</accession>
<dbReference type="KEGG" id="lhb:D1010_12765"/>
<dbReference type="RefSeq" id="WP_152261172.1">
    <property type="nucleotide sequence ID" value="NZ_CP045143.1"/>
</dbReference>
<sequence length="62" mass="6895">MAKKKKLLDKDIKARFQYEKQFVKDPDERKAPGKKTQIAIAIGLAVVVLGGLLYPLLSQLLG</sequence>
<organism evidence="2 3">
    <name type="scientific">Schleiferilactobacillus harbinensis</name>
    <dbReference type="NCBI Taxonomy" id="304207"/>
    <lineage>
        <taxon>Bacteria</taxon>
        <taxon>Bacillati</taxon>
        <taxon>Bacillota</taxon>
        <taxon>Bacilli</taxon>
        <taxon>Lactobacillales</taxon>
        <taxon>Lactobacillaceae</taxon>
        <taxon>Schleiferilactobacillus</taxon>
    </lineage>
</organism>
<gene>
    <name evidence="2" type="ORF">D1010_12765</name>
</gene>
<evidence type="ECO:0000313" key="2">
    <source>
        <dbReference type="EMBL" id="QFR24182.1"/>
    </source>
</evidence>
<feature type="transmembrane region" description="Helical" evidence="1">
    <location>
        <begin position="38"/>
        <end position="57"/>
    </location>
</feature>
<reference evidence="2 3" key="1">
    <citation type="submission" date="2019-10" db="EMBL/GenBank/DDBJ databases">
        <title>The completed genome of Lactobacillus harbinensis M1.</title>
        <authorList>
            <person name="Zheng Y."/>
        </authorList>
    </citation>
    <scope>NUCLEOTIDE SEQUENCE [LARGE SCALE GENOMIC DNA]</scope>
    <source>
        <strain evidence="2 3">M1</strain>
    </source>
</reference>
<proteinExistence type="predicted"/>
<keyword evidence="1" id="KW-0472">Membrane</keyword>
<protein>
    <submittedName>
        <fullName evidence="2">Uncharacterized protein</fullName>
    </submittedName>
</protein>
<keyword evidence="1" id="KW-1133">Transmembrane helix</keyword>
<evidence type="ECO:0000313" key="3">
    <source>
        <dbReference type="Proteomes" id="UP000326779"/>
    </source>
</evidence>